<dbReference type="Proteomes" id="UP000318307">
    <property type="component" value="Unassembled WGS sequence"/>
</dbReference>
<organism evidence="2 3">
    <name type="scientific">Desulfobotulus alkaliphilus</name>
    <dbReference type="NCBI Taxonomy" id="622671"/>
    <lineage>
        <taxon>Bacteria</taxon>
        <taxon>Pseudomonadati</taxon>
        <taxon>Thermodesulfobacteriota</taxon>
        <taxon>Desulfobacteria</taxon>
        <taxon>Desulfobacterales</taxon>
        <taxon>Desulfobacteraceae</taxon>
        <taxon>Desulfobotulus</taxon>
    </lineage>
</organism>
<gene>
    <name evidence="2" type="ORF">LZ24_01986</name>
</gene>
<dbReference type="InterPro" id="IPR014094">
    <property type="entry name" value="LpoB"/>
</dbReference>
<reference evidence="2 3" key="1">
    <citation type="submission" date="2019-07" db="EMBL/GenBank/DDBJ databases">
        <title>Genome sequencing of 100 strains of the haloalkaliphilic chemolithoautotrophic sulfur-oxidizing bacterium Thioalkalivibrio.</title>
        <authorList>
            <person name="Muyzer G."/>
        </authorList>
    </citation>
    <scope>NUCLEOTIDE SEQUENCE [LARGE SCALE GENOMIC DNA]</scope>
    <source>
        <strain evidence="2 3">ASO4-4</strain>
    </source>
</reference>
<feature type="signal peptide" evidence="1">
    <location>
        <begin position="1"/>
        <end position="23"/>
    </location>
</feature>
<dbReference type="EMBL" id="VLLC01000014">
    <property type="protein sequence ID" value="TWI71188.1"/>
    <property type="molecule type" value="Genomic_DNA"/>
</dbReference>
<evidence type="ECO:0008006" key="4">
    <source>
        <dbReference type="Google" id="ProtNLM"/>
    </source>
</evidence>
<protein>
    <recommendedName>
        <fullName evidence="4">Penicillin-binding protein activator LpoB</fullName>
    </recommendedName>
</protein>
<evidence type="ECO:0000256" key="1">
    <source>
        <dbReference type="SAM" id="SignalP"/>
    </source>
</evidence>
<name>A0A562RQ82_9BACT</name>
<comment type="caution">
    <text evidence="2">The sequence shown here is derived from an EMBL/GenBank/DDBJ whole genome shotgun (WGS) entry which is preliminary data.</text>
</comment>
<accession>A0A562RQ82</accession>
<dbReference type="PROSITE" id="PS51257">
    <property type="entry name" value="PROKAR_LIPOPROTEIN"/>
    <property type="match status" value="1"/>
</dbReference>
<keyword evidence="1" id="KW-0732">Signal</keyword>
<keyword evidence="3" id="KW-1185">Reference proteome</keyword>
<evidence type="ECO:0000313" key="2">
    <source>
        <dbReference type="EMBL" id="TWI71188.1"/>
    </source>
</evidence>
<dbReference type="Pfam" id="PF13036">
    <property type="entry name" value="LpoB"/>
    <property type="match status" value="1"/>
</dbReference>
<sequence length="204" mass="23328">MIRKHMLFLCIFAAWALMFTGCAGTTVQRLDTTEEVALTDRWNATDSRLVSEEMINDMLSFPWISRWQSSNPRNPQPTVLVMGIRNRSHEHIAVDTFVNDLRRAMIRSGKVDFVAGGDTRDAIREERLDQEFQATPETAAALAQETGANFALSGSIDSFVDQLDGRRVTSYQIDLTLIDMTTNREVWTGQKRIQKFQQRSRLRL</sequence>
<dbReference type="OrthoDB" id="9803653at2"/>
<evidence type="ECO:0000313" key="3">
    <source>
        <dbReference type="Proteomes" id="UP000318307"/>
    </source>
</evidence>
<proteinExistence type="predicted"/>
<dbReference type="RefSeq" id="WP_144684994.1">
    <property type="nucleotide sequence ID" value="NZ_VLLC01000014.1"/>
</dbReference>
<feature type="chain" id="PRO_5022008561" description="Penicillin-binding protein activator LpoB" evidence="1">
    <location>
        <begin position="24"/>
        <end position="204"/>
    </location>
</feature>
<dbReference type="AlphaFoldDB" id="A0A562RQ82"/>
<dbReference type="Gene3D" id="3.40.50.10610">
    <property type="entry name" value="ABC-type transport auxiliary lipoprotein component"/>
    <property type="match status" value="1"/>
</dbReference>